<dbReference type="InterPro" id="IPR038028">
    <property type="entry name" value="BPTF"/>
</dbReference>
<evidence type="ECO:0000256" key="2">
    <source>
        <dbReference type="ARBA" id="ARBA00022771"/>
    </source>
</evidence>
<feature type="region of interest" description="Disordered" evidence="5">
    <location>
        <begin position="758"/>
        <end position="786"/>
    </location>
</feature>
<evidence type="ECO:0000313" key="7">
    <source>
        <dbReference type="EMBL" id="UYV79250.1"/>
    </source>
</evidence>
<feature type="region of interest" description="Disordered" evidence="5">
    <location>
        <begin position="1360"/>
        <end position="1395"/>
    </location>
</feature>
<keyword evidence="1" id="KW-0479">Metal-binding</keyword>
<dbReference type="PANTHER" id="PTHR45975">
    <property type="entry name" value="NUCLEOSOME-REMODELING FACTOR SUBUNIT BPTF"/>
    <property type="match status" value="1"/>
</dbReference>
<dbReference type="CDD" id="cd15560">
    <property type="entry name" value="PHD2_3_BPTF"/>
    <property type="match status" value="1"/>
</dbReference>
<protein>
    <submittedName>
        <fullName evidence="7">BPTF</fullName>
    </submittedName>
</protein>
<evidence type="ECO:0000256" key="5">
    <source>
        <dbReference type="SAM" id="MobiDB-lite"/>
    </source>
</evidence>
<evidence type="ECO:0000256" key="4">
    <source>
        <dbReference type="PROSITE-ProRule" id="PRU00146"/>
    </source>
</evidence>
<dbReference type="InterPro" id="IPR019787">
    <property type="entry name" value="Znf_PHD-finger"/>
</dbReference>
<feature type="domain" description="PHD-type" evidence="6">
    <location>
        <begin position="1417"/>
        <end position="1468"/>
    </location>
</feature>
<dbReference type="PROSITE" id="PS50016">
    <property type="entry name" value="ZF_PHD_2"/>
    <property type="match status" value="2"/>
</dbReference>
<dbReference type="Gene3D" id="3.30.40.10">
    <property type="entry name" value="Zinc/RING finger domain, C3HC4 (zinc finger)"/>
    <property type="match status" value="2"/>
</dbReference>
<reference evidence="7 8" key="1">
    <citation type="submission" date="2022-01" db="EMBL/GenBank/DDBJ databases">
        <title>A chromosomal length assembly of Cordylochernes scorpioides.</title>
        <authorList>
            <person name="Zeh D."/>
            <person name="Zeh J."/>
        </authorList>
    </citation>
    <scope>NUCLEOTIDE SEQUENCE [LARGE SCALE GENOMIC DNA]</scope>
    <source>
        <strain evidence="7">IN4F17</strain>
        <tissue evidence="7">Whole Body</tissue>
    </source>
</reference>
<dbReference type="Pfam" id="PF00628">
    <property type="entry name" value="PHD"/>
    <property type="match status" value="2"/>
</dbReference>
<accession>A0ABY6LHS6</accession>
<sequence length="1564" mass="173912">MFVRQTFTRVKPRAKPGIDGIQTRSKQRSINLETLTARLRKEEEQLALSMAKEDTGGRITRSKAQASSASPAPSIFKLGLEHNYKSYVNHYTVNTLALNKHHHAEERDKKRHLSHKFSLTTASEFKWHGTMVGTRTFIVTTLRQTVLQLESQLAPPTMHLNWPVHKANWVKAVNMCNSPRDFALALSILEGAMKPVLFNHVWRESLGHTRLRRSTAVEREEKKKQEKRERREIADDDLDRTVGVRYTLGLKHQVYKQKGEEYRLTGKNAWRWVSRTRTFTYSPAQRCGLRSGPQKIVVSLRGGQGGIKVVDLQALMKQYHPEEVEDSKEDSASKSTPARSVEEYCLEVSNNYFGQLEVMKKAGIYEPVQVELVNISESLSAPARLMYPKIAKASKLDSFLERRLKMLELSDNSAEEKKPVVKPSMPSPIVPPAVSALKKPQPNFVKIQIKNEDAAASKLILAKLNPDLNKEKSLLPNGILSLEDQDQKGKFIKPSPLKAPGRTCYSSSCRIFANPSSCYSPTCPFKNNMVVNGRDNRFRSLFGELLPNNGKIKIKKDLLAPLTVGQESLLTPKKEEPMEVDSKPNNTTETANKVYLAKITKVTKKPKKMAKGSLPPCWRFTTALTKKKNIMILPTHELKRLSRRGGNREVTGFSYSAKNNPQIWPYGSCPRPSFRTSWLYRNQILGSLHAAALQLRVLWACLRWDDLQAKPPPSGTNTVTTETEVLTTEILKRREVGPYKLRSEYLVRRITVPIDLPSRPREKITPQRSGLRERRRPESPLNKGPTVTEAWVPEEDLEIWEIKQFGEKIEKQSLVVVKEKPAAGSQQSGGDKLRVHMETQLKQQRHSMQQKRLQEVAGGQAAKLALTKPITLASSSSPKPITLALPGGVSSATTPTLTKVAVVTSVNKPGITTFISNSPNNVGGLKGVRRIFQNSRNATKTDTPVTTGTATIGQPQTAPLVTAAPATTPVKLAPGTTILPKNPQFILKASGGPTIVRPTTAFPIRAATTTTTAAARPTLVSAPRPQIQIIQTPTGHLQVRGLQPGQQLIRLNDGRLQLLTIPTTVQQAVATTTTPNGAPATLQLSTGQQFKGTVATTTPAATIQGSKLIQIRPQQAATAATPVRGGPAPVRLQPLTLPGGAGGLTALVTTPLLGATASTTLLQPKPSATAEALTSPPGSPQQQHFVLTPAITQQIVKQALMNQQTSPEIQQKLLALQRHHQKQLDTGEVTVPVKALPVPKPSLLPPPSLVVAHKTTRICTPEQKEDSSRYGVCQQVIRGMLDKIEREEKSTQRRQKAKESAEERKVRANAHKLQAILFKETELLRREIMKKRALIEKELQIEIQAELQEDLAKRAPLQNSNRILTPPTSTTVSRQVSPTKTVIRERKRKASESERPAVVIKKQKLAASPKPSRQPNKLYCICKKPYDKNRFMVGCDMCYNWFHVECIGLSEVDAKNREKYVCTDCAAASQTTKEELYCLCKQPYDESQFYICCDRCQDWFHGRCVGVLQSEADSIDEYICPNCQSNTTINHANLKPLNAQDYENLRLLLKSLQVGYLGIEPRLD</sequence>
<evidence type="ECO:0000313" key="8">
    <source>
        <dbReference type="Proteomes" id="UP001235939"/>
    </source>
</evidence>
<keyword evidence="2 4" id="KW-0863">Zinc-finger</keyword>
<dbReference type="PANTHER" id="PTHR45975:SF2">
    <property type="entry name" value="NUCLEOSOME-REMODELING FACTOR SUBUNIT BPTF"/>
    <property type="match status" value="1"/>
</dbReference>
<evidence type="ECO:0000256" key="3">
    <source>
        <dbReference type="ARBA" id="ARBA00022833"/>
    </source>
</evidence>
<gene>
    <name evidence="7" type="ORF">LAZ67_17001774</name>
</gene>
<name>A0ABY6LHS6_9ARAC</name>
<feature type="region of interest" description="Disordered" evidence="5">
    <location>
        <begin position="1284"/>
        <end position="1306"/>
    </location>
</feature>
<keyword evidence="8" id="KW-1185">Reference proteome</keyword>
<proteinExistence type="predicted"/>
<dbReference type="EMBL" id="CP092879">
    <property type="protein sequence ID" value="UYV79250.1"/>
    <property type="molecule type" value="Genomic_DNA"/>
</dbReference>
<evidence type="ECO:0000256" key="1">
    <source>
        <dbReference type="ARBA" id="ARBA00022723"/>
    </source>
</evidence>
<evidence type="ECO:0000259" key="6">
    <source>
        <dbReference type="PROSITE" id="PS50016"/>
    </source>
</evidence>
<dbReference type="Proteomes" id="UP001235939">
    <property type="component" value="Chromosome 17"/>
</dbReference>
<dbReference type="InterPro" id="IPR001965">
    <property type="entry name" value="Znf_PHD"/>
</dbReference>
<dbReference type="InterPro" id="IPR013083">
    <property type="entry name" value="Znf_RING/FYVE/PHD"/>
</dbReference>
<dbReference type="InterPro" id="IPR011011">
    <property type="entry name" value="Znf_FYVE_PHD"/>
</dbReference>
<keyword evidence="3" id="KW-0862">Zinc</keyword>
<dbReference type="SUPFAM" id="SSF57903">
    <property type="entry name" value="FYVE/PHD zinc finger"/>
    <property type="match status" value="2"/>
</dbReference>
<feature type="compositionally biased region" description="Basic and acidic residues" evidence="5">
    <location>
        <begin position="758"/>
        <end position="778"/>
    </location>
</feature>
<organism evidence="7 8">
    <name type="scientific">Cordylochernes scorpioides</name>
    <dbReference type="NCBI Taxonomy" id="51811"/>
    <lineage>
        <taxon>Eukaryota</taxon>
        <taxon>Metazoa</taxon>
        <taxon>Ecdysozoa</taxon>
        <taxon>Arthropoda</taxon>
        <taxon>Chelicerata</taxon>
        <taxon>Arachnida</taxon>
        <taxon>Pseudoscorpiones</taxon>
        <taxon>Cheliferoidea</taxon>
        <taxon>Chernetidae</taxon>
        <taxon>Cordylochernes</taxon>
    </lineage>
</organism>
<dbReference type="SMART" id="SM00249">
    <property type="entry name" value="PHD"/>
    <property type="match status" value="2"/>
</dbReference>
<feature type="domain" description="PHD-type" evidence="6">
    <location>
        <begin position="1475"/>
        <end position="1526"/>
    </location>
</feature>
<feature type="compositionally biased region" description="Polar residues" evidence="5">
    <location>
        <begin position="1360"/>
        <end position="1380"/>
    </location>
</feature>